<dbReference type="InterPro" id="IPR015424">
    <property type="entry name" value="PyrdxlP-dep_Trfase"/>
</dbReference>
<dbReference type="STRING" id="1314674.A0A0D7BF20"/>
<dbReference type="InterPro" id="IPR005814">
    <property type="entry name" value="Aminotrans_3"/>
</dbReference>
<protein>
    <submittedName>
        <fullName evidence="5">Dialkylglycine decarboxylase</fullName>
    </submittedName>
</protein>
<dbReference type="PROSITE" id="PS00600">
    <property type="entry name" value="AA_TRANSFER_CLASS_3"/>
    <property type="match status" value="1"/>
</dbReference>
<name>A0A0D7BF20_9AGAR</name>
<dbReference type="PIRSF" id="PIRSF000521">
    <property type="entry name" value="Transaminase_4ab_Lys_Orn"/>
    <property type="match status" value="1"/>
</dbReference>
<evidence type="ECO:0000256" key="3">
    <source>
        <dbReference type="ARBA" id="ARBA00022898"/>
    </source>
</evidence>
<dbReference type="GO" id="GO:0030170">
    <property type="term" value="F:pyridoxal phosphate binding"/>
    <property type="evidence" value="ECO:0007669"/>
    <property type="project" value="InterPro"/>
</dbReference>
<evidence type="ECO:0000256" key="1">
    <source>
        <dbReference type="ARBA" id="ARBA00001933"/>
    </source>
</evidence>
<gene>
    <name evidence="5" type="ORF">CYLTODRAFT_350662</name>
</gene>
<dbReference type="InterPro" id="IPR015421">
    <property type="entry name" value="PyrdxlP-dep_Trfase_major"/>
</dbReference>
<sequence length="442" mass="47843">MTSQANQDPAFWSAADNSLIRYGGAFVPRIIESAEGVYLHDAEGNKIIDFTSGQMSSILGHGHPEIVNVIIEHAKNLDHLFSGMITRPVIDLASKLTGMMPKGLDKVMFLSTGGESNEAAIRMAKLYTGRYEIVGLTNSWHGVTQAAISATFQPTRKNYGPSAVGSLVLPAPNAYRSPFRKPDGSYDWEAELDYGWNLVDSLSTGNLAAVILEPILSSGGVIVPPPGYLRRMKEHCAKRGALLILDEAQTGMGRTGKMFAFEHEGMVPDILTLSKTLGAGLPLSAVVTSTEIEETVYKRGYSFYTTHISDPLPAAVGSKVVDIVVRDDLPARAHHLGNVFRSFLLDLQKKYPCIGEVRGQGLLVGMEIVKDQKTREADEPLGIALADRMLELGLSANVVRGPGFGACFRMAPSLNITEDQLKEGLEIIAEAFRTTPGVKTVE</sequence>
<dbReference type="EMBL" id="KN880495">
    <property type="protein sequence ID" value="KIY68805.1"/>
    <property type="molecule type" value="Genomic_DNA"/>
</dbReference>
<dbReference type="PANTHER" id="PTHR45688:SF13">
    <property type="entry name" value="ALANINE--GLYOXYLATE AMINOTRANSFERASE 2-LIKE"/>
    <property type="match status" value="1"/>
</dbReference>
<dbReference type="Gene3D" id="3.40.640.10">
    <property type="entry name" value="Type I PLP-dependent aspartate aminotransferase-like (Major domain)"/>
    <property type="match status" value="1"/>
</dbReference>
<dbReference type="Proteomes" id="UP000054007">
    <property type="component" value="Unassembled WGS sequence"/>
</dbReference>
<keyword evidence="6" id="KW-1185">Reference proteome</keyword>
<dbReference type="FunFam" id="3.40.640.10:FF:000004">
    <property type="entry name" value="Acetylornithine aminotransferase"/>
    <property type="match status" value="1"/>
</dbReference>
<dbReference type="Pfam" id="PF00202">
    <property type="entry name" value="Aminotran_3"/>
    <property type="match status" value="1"/>
</dbReference>
<evidence type="ECO:0000256" key="2">
    <source>
        <dbReference type="ARBA" id="ARBA00008954"/>
    </source>
</evidence>
<evidence type="ECO:0000256" key="4">
    <source>
        <dbReference type="RuleBase" id="RU003560"/>
    </source>
</evidence>
<comment type="similarity">
    <text evidence="2 4">Belongs to the class-III pyridoxal-phosphate-dependent aminotransferase family.</text>
</comment>
<proteinExistence type="inferred from homology"/>
<dbReference type="InterPro" id="IPR015422">
    <property type="entry name" value="PyrdxlP-dep_Trfase_small"/>
</dbReference>
<accession>A0A0D7BF20</accession>
<reference evidence="5 6" key="1">
    <citation type="journal article" date="2015" name="Fungal Genet. Biol.">
        <title>Evolution of novel wood decay mechanisms in Agaricales revealed by the genome sequences of Fistulina hepatica and Cylindrobasidium torrendii.</title>
        <authorList>
            <person name="Floudas D."/>
            <person name="Held B.W."/>
            <person name="Riley R."/>
            <person name="Nagy L.G."/>
            <person name="Koehler G."/>
            <person name="Ransdell A.S."/>
            <person name="Younus H."/>
            <person name="Chow J."/>
            <person name="Chiniquy J."/>
            <person name="Lipzen A."/>
            <person name="Tritt A."/>
            <person name="Sun H."/>
            <person name="Haridas S."/>
            <person name="LaButti K."/>
            <person name="Ohm R.A."/>
            <person name="Kues U."/>
            <person name="Blanchette R.A."/>
            <person name="Grigoriev I.V."/>
            <person name="Minto R.E."/>
            <person name="Hibbett D.S."/>
        </authorList>
    </citation>
    <scope>NUCLEOTIDE SEQUENCE [LARGE SCALE GENOMIC DNA]</scope>
    <source>
        <strain evidence="5 6">FP15055 ss-10</strain>
    </source>
</reference>
<dbReference type="PANTHER" id="PTHR45688">
    <property type="match status" value="1"/>
</dbReference>
<dbReference type="GO" id="GO:0005739">
    <property type="term" value="C:mitochondrion"/>
    <property type="evidence" value="ECO:0007669"/>
    <property type="project" value="TreeGrafter"/>
</dbReference>
<dbReference type="GO" id="GO:0008483">
    <property type="term" value="F:transaminase activity"/>
    <property type="evidence" value="ECO:0007669"/>
    <property type="project" value="InterPro"/>
</dbReference>
<dbReference type="CDD" id="cd00610">
    <property type="entry name" value="OAT_like"/>
    <property type="match status" value="1"/>
</dbReference>
<evidence type="ECO:0000313" key="5">
    <source>
        <dbReference type="EMBL" id="KIY68805.1"/>
    </source>
</evidence>
<dbReference type="Gene3D" id="3.90.1150.10">
    <property type="entry name" value="Aspartate Aminotransferase, domain 1"/>
    <property type="match status" value="1"/>
</dbReference>
<keyword evidence="3 4" id="KW-0663">Pyridoxal phosphate</keyword>
<dbReference type="InterPro" id="IPR049704">
    <property type="entry name" value="Aminotrans_3_PPA_site"/>
</dbReference>
<dbReference type="SUPFAM" id="SSF53383">
    <property type="entry name" value="PLP-dependent transferases"/>
    <property type="match status" value="1"/>
</dbReference>
<dbReference type="OrthoDB" id="10261433at2759"/>
<organism evidence="5 6">
    <name type="scientific">Cylindrobasidium torrendii FP15055 ss-10</name>
    <dbReference type="NCBI Taxonomy" id="1314674"/>
    <lineage>
        <taxon>Eukaryota</taxon>
        <taxon>Fungi</taxon>
        <taxon>Dikarya</taxon>
        <taxon>Basidiomycota</taxon>
        <taxon>Agaricomycotina</taxon>
        <taxon>Agaricomycetes</taxon>
        <taxon>Agaricomycetidae</taxon>
        <taxon>Agaricales</taxon>
        <taxon>Marasmiineae</taxon>
        <taxon>Physalacriaceae</taxon>
        <taxon>Cylindrobasidium</taxon>
    </lineage>
</organism>
<dbReference type="AlphaFoldDB" id="A0A0D7BF20"/>
<evidence type="ECO:0000313" key="6">
    <source>
        <dbReference type="Proteomes" id="UP000054007"/>
    </source>
</evidence>
<comment type="cofactor">
    <cofactor evidence="1">
        <name>pyridoxal 5'-phosphate</name>
        <dbReference type="ChEBI" id="CHEBI:597326"/>
    </cofactor>
</comment>